<dbReference type="OrthoDB" id="2866996at2759"/>
<protein>
    <recommendedName>
        <fullName evidence="3">Beta-mannosidase-like galactose-binding domain-containing protein</fullName>
    </recommendedName>
</protein>
<dbReference type="InterPro" id="IPR008979">
    <property type="entry name" value="Galactose-bd-like_sf"/>
</dbReference>
<dbReference type="PANTHER" id="PTHR43730:SF1">
    <property type="entry name" value="BETA-MANNOSIDASE"/>
    <property type="match status" value="1"/>
</dbReference>
<accession>A0A2A2LKQ6</accession>
<dbReference type="GO" id="GO:0006516">
    <property type="term" value="P:glycoprotein catabolic process"/>
    <property type="evidence" value="ECO:0007669"/>
    <property type="project" value="TreeGrafter"/>
</dbReference>
<dbReference type="SUPFAM" id="SSF51445">
    <property type="entry name" value="(Trans)glycosidases"/>
    <property type="match status" value="1"/>
</dbReference>
<evidence type="ECO:0000256" key="2">
    <source>
        <dbReference type="ARBA" id="ARBA00023295"/>
    </source>
</evidence>
<evidence type="ECO:0000313" key="5">
    <source>
        <dbReference type="Proteomes" id="UP000218231"/>
    </source>
</evidence>
<gene>
    <name evidence="4" type="ORF">WR25_00328</name>
</gene>
<dbReference type="InterPro" id="IPR050887">
    <property type="entry name" value="Beta-mannosidase_GH2"/>
</dbReference>
<feature type="domain" description="Beta-mannosidase-like galactose-binding" evidence="3">
    <location>
        <begin position="4"/>
        <end position="118"/>
    </location>
</feature>
<keyword evidence="5" id="KW-1185">Reference proteome</keyword>
<dbReference type="AlphaFoldDB" id="A0A2A2LKQ6"/>
<dbReference type="SUPFAM" id="SSF49785">
    <property type="entry name" value="Galactose-binding domain-like"/>
    <property type="match status" value="1"/>
</dbReference>
<dbReference type="PANTHER" id="PTHR43730">
    <property type="entry name" value="BETA-MANNOSIDASE"/>
    <property type="match status" value="1"/>
</dbReference>
<dbReference type="GO" id="GO:0004567">
    <property type="term" value="F:beta-mannosidase activity"/>
    <property type="evidence" value="ECO:0007669"/>
    <property type="project" value="TreeGrafter"/>
</dbReference>
<dbReference type="InterPro" id="IPR054593">
    <property type="entry name" value="Beta-mannosidase-like_N2"/>
</dbReference>
<organism evidence="4 5">
    <name type="scientific">Diploscapter pachys</name>
    <dbReference type="NCBI Taxonomy" id="2018661"/>
    <lineage>
        <taxon>Eukaryota</taxon>
        <taxon>Metazoa</taxon>
        <taxon>Ecdysozoa</taxon>
        <taxon>Nematoda</taxon>
        <taxon>Chromadorea</taxon>
        <taxon>Rhabditida</taxon>
        <taxon>Rhabditina</taxon>
        <taxon>Rhabditomorpha</taxon>
        <taxon>Rhabditoidea</taxon>
        <taxon>Rhabditidae</taxon>
        <taxon>Diploscapter</taxon>
    </lineage>
</organism>
<evidence type="ECO:0000313" key="4">
    <source>
        <dbReference type="EMBL" id="PAV86607.1"/>
    </source>
</evidence>
<dbReference type="Pfam" id="PF22666">
    <property type="entry name" value="Glyco_hydro_2_N2"/>
    <property type="match status" value="1"/>
</dbReference>
<comment type="caution">
    <text evidence="4">The sequence shown here is derived from an EMBL/GenBank/DDBJ whole genome shotgun (WGS) entry which is preliminary data.</text>
</comment>
<sequence length="346" mass="39091">MQQLNKASAFLITEGLDTIAAVSLNGKQIAQSSNQFVSSFVDITKLLQDQNTIQVDFKSPVQYAAQMASAYKTSSGHDVPPVCPPSIQHGDCHPNFLRKAQYSFSWDWGPSFPTIGISQPIQIAVVESVYFKDFTWTTQLDGKMTKKIGFKTVDLVQDYVDPNKVSLGRDFYFRINGVPIFLKGSNWIPISMFPLTGNYTDRLRFLLDSAAEVGMNALRVWGGGLYETEEFYNYASTKGILIWQDLMFACALYPTNKEFLDSVQTEMQQQIWRLRKHASILVYAGNNENEIAIRDHWWSVSNYSETQEVSDYVALYADTISPIVRQSDPSRPFLLSSPSNGIQTEM</sequence>
<proteinExistence type="predicted"/>
<evidence type="ECO:0000256" key="1">
    <source>
        <dbReference type="ARBA" id="ARBA00022801"/>
    </source>
</evidence>
<dbReference type="Proteomes" id="UP000218231">
    <property type="component" value="Unassembled WGS sequence"/>
</dbReference>
<evidence type="ECO:0000259" key="3">
    <source>
        <dbReference type="Pfam" id="PF22666"/>
    </source>
</evidence>
<dbReference type="EMBL" id="LIAE01006654">
    <property type="protein sequence ID" value="PAV86607.1"/>
    <property type="molecule type" value="Genomic_DNA"/>
</dbReference>
<dbReference type="STRING" id="2018661.A0A2A2LKQ6"/>
<dbReference type="Gene3D" id="2.60.120.260">
    <property type="entry name" value="Galactose-binding domain-like"/>
    <property type="match status" value="1"/>
</dbReference>
<dbReference type="InterPro" id="IPR017853">
    <property type="entry name" value="GH"/>
</dbReference>
<keyword evidence="2" id="KW-0326">Glycosidase</keyword>
<dbReference type="Gene3D" id="3.20.20.80">
    <property type="entry name" value="Glycosidases"/>
    <property type="match status" value="1"/>
</dbReference>
<keyword evidence="1" id="KW-0378">Hydrolase</keyword>
<name>A0A2A2LKQ6_9BILA</name>
<reference evidence="4 5" key="1">
    <citation type="journal article" date="2017" name="Curr. Biol.">
        <title>Genome architecture and evolution of a unichromosomal asexual nematode.</title>
        <authorList>
            <person name="Fradin H."/>
            <person name="Zegar C."/>
            <person name="Gutwein M."/>
            <person name="Lucas J."/>
            <person name="Kovtun M."/>
            <person name="Corcoran D."/>
            <person name="Baugh L.R."/>
            <person name="Kiontke K."/>
            <person name="Gunsalus K."/>
            <person name="Fitch D.H."/>
            <person name="Piano F."/>
        </authorList>
    </citation>
    <scope>NUCLEOTIDE SEQUENCE [LARGE SCALE GENOMIC DNA]</scope>
    <source>
        <strain evidence="4">PF1309</strain>
    </source>
</reference>